<dbReference type="RefSeq" id="WP_110518249.1">
    <property type="nucleotide sequence ID" value="NZ_PDOF01000001.1"/>
</dbReference>
<accession>A0A2W0HC09</accession>
<comment type="caution">
    <text evidence="3">The sequence shown here is derived from an EMBL/GenBank/DDBJ whole genome shotgun (WGS) entry which is preliminary data.</text>
</comment>
<dbReference type="OrthoDB" id="2885721at2"/>
<dbReference type="InterPro" id="IPR054528">
    <property type="entry name" value="TcaA_5th"/>
</dbReference>
<gene>
    <name evidence="3" type="ORF">CR205_07220</name>
</gene>
<protein>
    <recommendedName>
        <fullName evidence="2">TcaA protein NTF2-like domain-containing protein</fullName>
    </recommendedName>
</protein>
<organism evidence="3 4">
    <name type="scientific">Alteribacter lacisalsi</name>
    <dbReference type="NCBI Taxonomy" id="2045244"/>
    <lineage>
        <taxon>Bacteria</taxon>
        <taxon>Bacillati</taxon>
        <taxon>Bacillota</taxon>
        <taxon>Bacilli</taxon>
        <taxon>Bacillales</taxon>
        <taxon>Bacillaceae</taxon>
        <taxon>Alteribacter</taxon>
    </lineage>
</organism>
<feature type="chain" id="PRO_5038969876" description="TcaA protein NTF2-like domain-containing protein" evidence="1">
    <location>
        <begin position="22"/>
        <end position="149"/>
    </location>
</feature>
<feature type="domain" description="TcaA protein NTF2-like" evidence="2">
    <location>
        <begin position="33"/>
        <end position="143"/>
    </location>
</feature>
<feature type="signal peptide" evidence="1">
    <location>
        <begin position="1"/>
        <end position="21"/>
    </location>
</feature>
<sequence length="149" mass="17421">MGKAVFTLAAAICLLTLTACADVDWHEADEELHNDASLFIQDYKEAWTNSLEDSSFRELETYLYPNSQFYHMIRRTHQQYTTQRLVEKVIKLEVVRVEKTDDGEVRITVQEAIEKTGGETGTEERVRTYYLNPFRDTFRITQMERQDSA</sequence>
<dbReference type="EMBL" id="PDOF01000001">
    <property type="protein sequence ID" value="PYZ98376.1"/>
    <property type="molecule type" value="Genomic_DNA"/>
</dbReference>
<evidence type="ECO:0000313" key="4">
    <source>
        <dbReference type="Proteomes" id="UP000248066"/>
    </source>
</evidence>
<evidence type="ECO:0000256" key="1">
    <source>
        <dbReference type="SAM" id="SignalP"/>
    </source>
</evidence>
<dbReference type="AlphaFoldDB" id="A0A2W0HC09"/>
<name>A0A2W0HC09_9BACI</name>
<evidence type="ECO:0000259" key="2">
    <source>
        <dbReference type="Pfam" id="PF22819"/>
    </source>
</evidence>
<dbReference type="PROSITE" id="PS51257">
    <property type="entry name" value="PROKAR_LIPOPROTEIN"/>
    <property type="match status" value="1"/>
</dbReference>
<evidence type="ECO:0000313" key="3">
    <source>
        <dbReference type="EMBL" id="PYZ98376.1"/>
    </source>
</evidence>
<dbReference type="Pfam" id="PF22819">
    <property type="entry name" value="TcaA_5th"/>
    <property type="match status" value="1"/>
</dbReference>
<reference evidence="3 4" key="1">
    <citation type="submission" date="2017-10" db="EMBL/GenBank/DDBJ databases">
        <title>Bacillus sp. nov., a halophilic bacterium isolated from a Yangshapao Lake.</title>
        <authorList>
            <person name="Wang H."/>
        </authorList>
    </citation>
    <scope>NUCLEOTIDE SEQUENCE [LARGE SCALE GENOMIC DNA]</scope>
    <source>
        <strain evidence="3 4">YSP-3</strain>
    </source>
</reference>
<keyword evidence="1" id="KW-0732">Signal</keyword>
<proteinExistence type="predicted"/>
<dbReference type="Proteomes" id="UP000248066">
    <property type="component" value="Unassembled WGS sequence"/>
</dbReference>
<keyword evidence="4" id="KW-1185">Reference proteome</keyword>